<accession>A0ABV4I444</accession>
<proteinExistence type="predicted"/>
<protein>
    <recommendedName>
        <fullName evidence="3">Abortive infection Abi-like protein</fullName>
    </recommendedName>
</protein>
<evidence type="ECO:0000313" key="2">
    <source>
        <dbReference type="Proteomes" id="UP001566476"/>
    </source>
</evidence>
<organism evidence="1 2">
    <name type="scientific">Kineococcus mangrovi</name>
    <dbReference type="NCBI Taxonomy" id="1660183"/>
    <lineage>
        <taxon>Bacteria</taxon>
        <taxon>Bacillati</taxon>
        <taxon>Actinomycetota</taxon>
        <taxon>Actinomycetes</taxon>
        <taxon>Kineosporiales</taxon>
        <taxon>Kineosporiaceae</taxon>
        <taxon>Kineococcus</taxon>
    </lineage>
</organism>
<evidence type="ECO:0008006" key="3">
    <source>
        <dbReference type="Google" id="ProtNLM"/>
    </source>
</evidence>
<evidence type="ECO:0000313" key="1">
    <source>
        <dbReference type="EMBL" id="MEZ0493275.1"/>
    </source>
</evidence>
<dbReference type="RefSeq" id="WP_370719523.1">
    <property type="nucleotide sequence ID" value="NZ_JBGGTQ010000006.1"/>
</dbReference>
<gene>
    <name evidence="1" type="ORF">AB2L28_13625</name>
</gene>
<dbReference type="EMBL" id="JBGGTQ010000006">
    <property type="protein sequence ID" value="MEZ0493275.1"/>
    <property type="molecule type" value="Genomic_DNA"/>
</dbReference>
<dbReference type="Proteomes" id="UP001566476">
    <property type="component" value="Unassembled WGS sequence"/>
</dbReference>
<sequence>MSDGIPLSLGPSLRSWIIKTLERGGDVVHLVAASLNHRLDIGELSFMKSPGEQLADYADIEDDHLLDVLDATLHFLHRTGYDESQRQALSDLLDAGYAGWSVGERPYGLQKRVDEVAFADFKKSTSPADEASAALAEAWDKAYGLHPDAADAWDHSIKAVEAILRPIAVPNKDKATLSDIAGAFLSNHKLVLHVGNEDADAKRKQPLNAARTLEQMLRLMWPDPKRHGGDQRPAPTLEQARGVVHLAVLVVQWGRLGALVLTP</sequence>
<name>A0ABV4I444_9ACTN</name>
<comment type="caution">
    <text evidence="1">The sequence shown here is derived from an EMBL/GenBank/DDBJ whole genome shotgun (WGS) entry which is preliminary data.</text>
</comment>
<keyword evidence="2" id="KW-1185">Reference proteome</keyword>
<reference evidence="1 2" key="1">
    <citation type="submission" date="2024-07" db="EMBL/GenBank/DDBJ databases">
        <authorList>
            <person name="Thanompreechachai J."/>
            <person name="Duangmal K."/>
        </authorList>
    </citation>
    <scope>NUCLEOTIDE SEQUENCE [LARGE SCALE GENOMIC DNA]</scope>
    <source>
        <strain evidence="1 2">TBRC 1896</strain>
    </source>
</reference>